<evidence type="ECO:0000313" key="1">
    <source>
        <dbReference type="EMBL" id="KAL2831936.1"/>
    </source>
</evidence>
<reference evidence="1 2" key="1">
    <citation type="submission" date="2024-07" db="EMBL/GenBank/DDBJ databases">
        <title>Section-level genome sequencing and comparative genomics of Aspergillus sections Usti and Cavernicolus.</title>
        <authorList>
            <consortium name="Lawrence Berkeley National Laboratory"/>
            <person name="Nybo J.L."/>
            <person name="Vesth T.C."/>
            <person name="Theobald S."/>
            <person name="Frisvad J.C."/>
            <person name="Larsen T.O."/>
            <person name="Kjaerboelling I."/>
            <person name="Rothschild-Mancinelli K."/>
            <person name="Lyhne E.K."/>
            <person name="Kogle M.E."/>
            <person name="Barry K."/>
            <person name="Clum A."/>
            <person name="Na H."/>
            <person name="Ledsgaard L."/>
            <person name="Lin J."/>
            <person name="Lipzen A."/>
            <person name="Kuo A."/>
            <person name="Riley R."/>
            <person name="Mondo S."/>
            <person name="Labutti K."/>
            <person name="Haridas S."/>
            <person name="Pangalinan J."/>
            <person name="Salamov A.A."/>
            <person name="Simmons B.A."/>
            <person name="Magnuson J.K."/>
            <person name="Chen J."/>
            <person name="Drula E."/>
            <person name="Henrissat B."/>
            <person name="Wiebenga A."/>
            <person name="Lubbers R.J."/>
            <person name="Gomes A.C."/>
            <person name="Makela M.R."/>
            <person name="Stajich J."/>
            <person name="Grigoriev I.V."/>
            <person name="Mortensen U.H."/>
            <person name="De Vries R.P."/>
            <person name="Baker S.E."/>
            <person name="Andersen M.R."/>
        </authorList>
    </citation>
    <scope>NUCLEOTIDE SEQUENCE [LARGE SCALE GENOMIC DNA]</scope>
    <source>
        <strain evidence="1 2">CBS 123904</strain>
    </source>
</reference>
<accession>A0ABR4IVZ7</accession>
<dbReference type="Proteomes" id="UP001610446">
    <property type="component" value="Unassembled WGS sequence"/>
</dbReference>
<gene>
    <name evidence="1" type="ORF">BJY01DRAFT_254073</name>
</gene>
<proteinExistence type="predicted"/>
<sequence length="347" mass="40751">MSLHDMPNLIYGNFSAIEKLPGEILRDILIFSHEWNLVRASKAIEEKTVGESVYQIFLFQAFWAYPGGWIKQPPPHILPYWYQPLSAKEQRRLQVSIIHTTWFNADRLSSMMPVFYNATLQVALGHTVNIPSERKTLAVSDIDALTDDETYLNLNLHRVPKVLMYDIPRPILFKPWDKDKLKLLITIYRNLYYSTLVREVTRPLLPPRIYFEAMHEALMEQKLRAFIYILLTFKITETRHRYISPEPVLPASLFRVALNQNLSDGRYLTVLLLISPRSLPDDTLFYSWALRRGAHDAAGLRVLQTMRSNQKQCLSILLQRSVKLLLRRFMSWRDDVRYQDLVQQFLT</sequence>
<organism evidence="1 2">
    <name type="scientific">Aspergillus pseudoustus</name>
    <dbReference type="NCBI Taxonomy" id="1810923"/>
    <lineage>
        <taxon>Eukaryota</taxon>
        <taxon>Fungi</taxon>
        <taxon>Dikarya</taxon>
        <taxon>Ascomycota</taxon>
        <taxon>Pezizomycotina</taxon>
        <taxon>Eurotiomycetes</taxon>
        <taxon>Eurotiomycetidae</taxon>
        <taxon>Eurotiales</taxon>
        <taxon>Aspergillaceae</taxon>
        <taxon>Aspergillus</taxon>
        <taxon>Aspergillus subgen. Nidulantes</taxon>
    </lineage>
</organism>
<comment type="caution">
    <text evidence="1">The sequence shown here is derived from an EMBL/GenBank/DDBJ whole genome shotgun (WGS) entry which is preliminary data.</text>
</comment>
<protein>
    <recommendedName>
        <fullName evidence="3">F-box domain-containing protein</fullName>
    </recommendedName>
</protein>
<keyword evidence="2" id="KW-1185">Reference proteome</keyword>
<evidence type="ECO:0000313" key="2">
    <source>
        <dbReference type="Proteomes" id="UP001610446"/>
    </source>
</evidence>
<evidence type="ECO:0008006" key="3">
    <source>
        <dbReference type="Google" id="ProtNLM"/>
    </source>
</evidence>
<name>A0ABR4IVZ7_9EURO</name>
<dbReference type="EMBL" id="JBFXLU010000272">
    <property type="protein sequence ID" value="KAL2831936.1"/>
    <property type="molecule type" value="Genomic_DNA"/>
</dbReference>